<sequence>MKKKWILGKSFGPLFVLLLLSACSLVDDEPRYIKDVTFLIVDQHNKPVANSWIGIDNDSTDEGREIGTYLGETDENGIIERYSNEVREYQIAYYQGSFVLTEEDEGATITVVITIEEDKNS</sequence>
<evidence type="ECO:0000256" key="1">
    <source>
        <dbReference type="SAM" id="SignalP"/>
    </source>
</evidence>
<feature type="signal peptide" evidence="1">
    <location>
        <begin position="1"/>
        <end position="24"/>
    </location>
</feature>
<feature type="chain" id="PRO_5045913147" description="Lipoprotein" evidence="1">
    <location>
        <begin position="25"/>
        <end position="121"/>
    </location>
</feature>
<dbReference type="Pfam" id="PF10794">
    <property type="entry name" value="DUF2606"/>
    <property type="match status" value="1"/>
</dbReference>
<reference evidence="2" key="1">
    <citation type="submission" date="2021-01" db="EMBL/GenBank/DDBJ databases">
        <title>Genomic Encyclopedia of Type Strains, Phase IV (KMG-IV): sequencing the most valuable type-strain genomes for metagenomic binning, comparative biology and taxonomic classification.</title>
        <authorList>
            <person name="Goeker M."/>
        </authorList>
    </citation>
    <scope>NUCLEOTIDE SEQUENCE</scope>
    <source>
        <strain evidence="2">DSM 21943</strain>
    </source>
</reference>
<keyword evidence="1" id="KW-0732">Signal</keyword>
<keyword evidence="3" id="KW-1185">Reference proteome</keyword>
<dbReference type="Proteomes" id="UP001179280">
    <property type="component" value="Unassembled WGS sequence"/>
</dbReference>
<comment type="caution">
    <text evidence="2">The sequence shown here is derived from an EMBL/GenBank/DDBJ whole genome shotgun (WGS) entry which is preliminary data.</text>
</comment>
<evidence type="ECO:0008006" key="4">
    <source>
        <dbReference type="Google" id="ProtNLM"/>
    </source>
</evidence>
<dbReference type="RefSeq" id="WP_204468521.1">
    <property type="nucleotide sequence ID" value="NZ_JAFBCV010000016.1"/>
</dbReference>
<proteinExistence type="predicted"/>
<gene>
    <name evidence="2" type="ORF">JOC54_004030</name>
</gene>
<accession>A0ABS2SYY4</accession>
<name>A0ABS2SYY4_9BACI</name>
<organism evidence="2 3">
    <name type="scientific">Shouchella xiaoxiensis</name>
    <dbReference type="NCBI Taxonomy" id="766895"/>
    <lineage>
        <taxon>Bacteria</taxon>
        <taxon>Bacillati</taxon>
        <taxon>Bacillota</taxon>
        <taxon>Bacilli</taxon>
        <taxon>Bacillales</taxon>
        <taxon>Bacillaceae</taxon>
        <taxon>Shouchella</taxon>
    </lineage>
</organism>
<evidence type="ECO:0000313" key="2">
    <source>
        <dbReference type="EMBL" id="MBM7840737.1"/>
    </source>
</evidence>
<dbReference type="EMBL" id="JAFBCV010000016">
    <property type="protein sequence ID" value="MBM7840737.1"/>
    <property type="molecule type" value="Genomic_DNA"/>
</dbReference>
<protein>
    <recommendedName>
        <fullName evidence="4">Lipoprotein</fullName>
    </recommendedName>
</protein>
<dbReference type="PROSITE" id="PS51257">
    <property type="entry name" value="PROKAR_LIPOPROTEIN"/>
    <property type="match status" value="1"/>
</dbReference>
<evidence type="ECO:0000313" key="3">
    <source>
        <dbReference type="Proteomes" id="UP001179280"/>
    </source>
</evidence>
<dbReference type="InterPro" id="IPR019730">
    <property type="entry name" value="DUF2606"/>
</dbReference>